<name>A0A1P8WDB9_9PLAN</name>
<keyword evidence="2" id="KW-0812">Transmembrane</keyword>
<protein>
    <submittedName>
        <fullName evidence="3">Uncharacterized protein</fullName>
    </submittedName>
</protein>
<accession>A0A1P8WDB9</accession>
<gene>
    <name evidence="3" type="ORF">Fuma_01679</name>
</gene>
<sequence>MAEVTTTTAPSPDDGPDPKNPNNPGPVYLVSYPKVVFLYPTVLAAMFGAIFMWFNKIGADAEAAVIPGRIFLTVLLINLVVVAFDFPRTTSLTWFFATVAVVIGLWTLFRLNANLIPWVTAQITKIRPAANASFYVIFTLGMMGLFLVVIVSRRFDYWEVRGNELLHHHGVLSDLERFSAPNLRIDKEINDVFEYLLLRSGRLILHPSQERRAIVLENVFFINQKEERITKMLGALQVRVRTDNH</sequence>
<evidence type="ECO:0000313" key="4">
    <source>
        <dbReference type="Proteomes" id="UP000187735"/>
    </source>
</evidence>
<reference evidence="3 4" key="1">
    <citation type="journal article" date="2016" name="Front. Microbiol.">
        <title>Fuerstia marisgermanicae gen. nov., sp. nov., an Unusual Member of the Phylum Planctomycetes from the German Wadden Sea.</title>
        <authorList>
            <person name="Kohn T."/>
            <person name="Heuer A."/>
            <person name="Jogler M."/>
            <person name="Vollmers J."/>
            <person name="Boedeker C."/>
            <person name="Bunk B."/>
            <person name="Rast P."/>
            <person name="Borchert D."/>
            <person name="Glockner I."/>
            <person name="Freese H.M."/>
            <person name="Klenk H.P."/>
            <person name="Overmann J."/>
            <person name="Kaster A.K."/>
            <person name="Rohde M."/>
            <person name="Wiegand S."/>
            <person name="Jogler C."/>
        </authorList>
    </citation>
    <scope>NUCLEOTIDE SEQUENCE [LARGE SCALE GENOMIC DNA]</scope>
    <source>
        <strain evidence="3 4">NH11</strain>
    </source>
</reference>
<keyword evidence="2" id="KW-1133">Transmembrane helix</keyword>
<dbReference type="KEGG" id="fmr:Fuma_01679"/>
<proteinExistence type="predicted"/>
<feature type="region of interest" description="Disordered" evidence="1">
    <location>
        <begin position="1"/>
        <end position="22"/>
    </location>
</feature>
<evidence type="ECO:0000256" key="1">
    <source>
        <dbReference type="SAM" id="MobiDB-lite"/>
    </source>
</evidence>
<dbReference type="Proteomes" id="UP000187735">
    <property type="component" value="Chromosome"/>
</dbReference>
<evidence type="ECO:0000313" key="3">
    <source>
        <dbReference type="EMBL" id="APZ92075.1"/>
    </source>
</evidence>
<organism evidence="3 4">
    <name type="scientific">Fuerstiella marisgermanici</name>
    <dbReference type="NCBI Taxonomy" id="1891926"/>
    <lineage>
        <taxon>Bacteria</taxon>
        <taxon>Pseudomonadati</taxon>
        <taxon>Planctomycetota</taxon>
        <taxon>Planctomycetia</taxon>
        <taxon>Planctomycetales</taxon>
        <taxon>Planctomycetaceae</taxon>
        <taxon>Fuerstiella</taxon>
    </lineage>
</organism>
<evidence type="ECO:0000256" key="2">
    <source>
        <dbReference type="SAM" id="Phobius"/>
    </source>
</evidence>
<dbReference type="RefSeq" id="WP_077023738.1">
    <property type="nucleotide sequence ID" value="NZ_CP017641.1"/>
</dbReference>
<feature type="transmembrane region" description="Helical" evidence="2">
    <location>
        <begin position="36"/>
        <end position="54"/>
    </location>
</feature>
<dbReference type="EMBL" id="CP017641">
    <property type="protein sequence ID" value="APZ92075.1"/>
    <property type="molecule type" value="Genomic_DNA"/>
</dbReference>
<feature type="transmembrane region" description="Helical" evidence="2">
    <location>
        <begin position="92"/>
        <end position="111"/>
    </location>
</feature>
<feature type="transmembrane region" description="Helical" evidence="2">
    <location>
        <begin position="132"/>
        <end position="151"/>
    </location>
</feature>
<dbReference type="AlphaFoldDB" id="A0A1P8WDB9"/>
<feature type="transmembrane region" description="Helical" evidence="2">
    <location>
        <begin position="66"/>
        <end position="86"/>
    </location>
</feature>
<keyword evidence="4" id="KW-1185">Reference proteome</keyword>
<keyword evidence="2" id="KW-0472">Membrane</keyword>